<dbReference type="STRING" id="1109412.BN1221_02186"/>
<dbReference type="AlphaFoldDB" id="A0A0G4JVN7"/>
<keyword evidence="5" id="KW-0408">Iron</keyword>
<dbReference type="PROSITE" id="PS01244">
    <property type="entry name" value="ACONITASE_2"/>
    <property type="match status" value="1"/>
</dbReference>
<comment type="cofactor">
    <cofactor evidence="1">
        <name>[4Fe-4S] cluster</name>
        <dbReference type="ChEBI" id="CHEBI:49883"/>
    </cofactor>
</comment>
<evidence type="ECO:0000313" key="10">
    <source>
        <dbReference type="Proteomes" id="UP000044377"/>
    </source>
</evidence>
<name>A0A0G4JVN7_9GAMM</name>
<dbReference type="PROSITE" id="PS00450">
    <property type="entry name" value="ACONITASE_1"/>
    <property type="match status" value="1"/>
</dbReference>
<sequence length="411" mass="43955">MTQPTLAEQIIAAHAGCDRVNEGELVTAQVDRVYLQDGNSPTIRTLFTKYGFDDVFDPSRVGIFFDHSVIAPDKHIAARLREAEKLATRLGVRVFRPGEGISHVVALEIGWYEPGSIVIGSDSHTCTGGAAQCLSLGMGASDCAAAMVTGQTWLRVPGTIWVNVKGRPASVTRARDVVLYVLAINGQHPFLYKSVEWIGSWLDDLTLDSCASIANLAVEMGAKCAFLPPGKGRPEGMKPICMPDAEDPRVISIDINGLPPMISKPNSPMNTVPLDQCKGLKINYVFIGTCTNGRLEDIAEAAAVLNGAKVHPNVQCLVTPGSRKVYIEAMERGYIEKLMRAGAIISPPGCSACLGTQGSIPASGDRVLSTMNRNFLGRMGNAEAEIYLASPLVAAHTAIRGELPLSEELSI</sequence>
<dbReference type="PANTHER" id="PTHR43822">
    <property type="entry name" value="HOMOACONITASE, MITOCHONDRIAL-RELATED"/>
    <property type="match status" value="1"/>
</dbReference>
<keyword evidence="6" id="KW-0411">Iron-sulfur</keyword>
<keyword evidence="10" id="KW-1185">Reference proteome</keyword>
<comment type="subunit">
    <text evidence="2">Heterodimer of LeuC and LeuD.</text>
</comment>
<keyword evidence="4" id="KW-0479">Metal-binding</keyword>
<dbReference type="Pfam" id="PF00330">
    <property type="entry name" value="Aconitase"/>
    <property type="match status" value="2"/>
</dbReference>
<dbReference type="GO" id="GO:0009098">
    <property type="term" value="P:L-leucine biosynthetic process"/>
    <property type="evidence" value="ECO:0007669"/>
    <property type="project" value="InterPro"/>
</dbReference>
<evidence type="ECO:0000259" key="8">
    <source>
        <dbReference type="Pfam" id="PF00330"/>
    </source>
</evidence>
<protein>
    <submittedName>
        <fullName evidence="9">3-isopropylmalate dehydratase large subunit</fullName>
        <ecNumber evidence="9">4.2.1.33</ecNumber>
    </submittedName>
</protein>
<evidence type="ECO:0000256" key="3">
    <source>
        <dbReference type="ARBA" id="ARBA00022485"/>
    </source>
</evidence>
<organism evidence="9 10">
    <name type="scientific">Brenneria goodwinii</name>
    <dbReference type="NCBI Taxonomy" id="1109412"/>
    <lineage>
        <taxon>Bacteria</taxon>
        <taxon>Pseudomonadati</taxon>
        <taxon>Pseudomonadota</taxon>
        <taxon>Gammaproteobacteria</taxon>
        <taxon>Enterobacterales</taxon>
        <taxon>Pectobacteriaceae</taxon>
        <taxon>Brenneria</taxon>
    </lineage>
</organism>
<accession>A0A0G4JVN7</accession>
<gene>
    <name evidence="9" type="ORF">BN1221_02186</name>
</gene>
<evidence type="ECO:0000313" key="9">
    <source>
        <dbReference type="EMBL" id="CPR16632.1"/>
    </source>
</evidence>
<evidence type="ECO:0000256" key="6">
    <source>
        <dbReference type="ARBA" id="ARBA00023014"/>
    </source>
</evidence>
<dbReference type="SUPFAM" id="SSF53732">
    <property type="entry name" value="Aconitase iron-sulfur domain"/>
    <property type="match status" value="1"/>
</dbReference>
<dbReference type="PRINTS" id="PR00415">
    <property type="entry name" value="ACONITASE"/>
</dbReference>
<dbReference type="Gene3D" id="3.30.499.10">
    <property type="entry name" value="Aconitase, domain 3"/>
    <property type="match status" value="2"/>
</dbReference>
<dbReference type="InterPro" id="IPR001030">
    <property type="entry name" value="Acoase/IPM_deHydtase_lsu_aba"/>
</dbReference>
<evidence type="ECO:0000256" key="1">
    <source>
        <dbReference type="ARBA" id="ARBA00001966"/>
    </source>
</evidence>
<dbReference type="InterPro" id="IPR011826">
    <property type="entry name" value="HAcnase/IPMdehydase_lsu_prok"/>
</dbReference>
<dbReference type="OrthoDB" id="9802769at2"/>
<keyword evidence="3" id="KW-0004">4Fe-4S</keyword>
<dbReference type="GO" id="GO:0003861">
    <property type="term" value="F:3-isopropylmalate dehydratase activity"/>
    <property type="evidence" value="ECO:0007669"/>
    <property type="project" value="UniProtKB-EC"/>
</dbReference>
<dbReference type="InterPro" id="IPR018136">
    <property type="entry name" value="Aconitase_4Fe-4S_BS"/>
</dbReference>
<dbReference type="Proteomes" id="UP000044377">
    <property type="component" value="Unassembled WGS sequence"/>
</dbReference>
<dbReference type="InterPro" id="IPR015931">
    <property type="entry name" value="Acnase/IPM_dHydase_lsu_aba_1/3"/>
</dbReference>
<dbReference type="GO" id="GO:0051539">
    <property type="term" value="F:4 iron, 4 sulfur cluster binding"/>
    <property type="evidence" value="ECO:0007669"/>
    <property type="project" value="UniProtKB-KW"/>
</dbReference>
<evidence type="ECO:0000256" key="5">
    <source>
        <dbReference type="ARBA" id="ARBA00023004"/>
    </source>
</evidence>
<dbReference type="NCBIfam" id="TIGR02086">
    <property type="entry name" value="IPMI_arch"/>
    <property type="match status" value="1"/>
</dbReference>
<evidence type="ECO:0000256" key="4">
    <source>
        <dbReference type="ARBA" id="ARBA00022723"/>
    </source>
</evidence>
<keyword evidence="7 9" id="KW-0456">Lyase</keyword>
<feature type="domain" description="Aconitase/3-isopropylmalate dehydratase large subunit alpha/beta/alpha" evidence="8">
    <location>
        <begin position="277"/>
        <end position="401"/>
    </location>
</feature>
<evidence type="ECO:0000256" key="2">
    <source>
        <dbReference type="ARBA" id="ARBA00011271"/>
    </source>
</evidence>
<dbReference type="RefSeq" id="WP_048637308.1">
    <property type="nucleotide sequence ID" value="NZ_CGIG01000001.1"/>
</dbReference>
<reference evidence="10" key="1">
    <citation type="submission" date="2015-01" db="EMBL/GenBank/DDBJ databases">
        <authorList>
            <person name="Paterson Steve"/>
        </authorList>
    </citation>
    <scope>NUCLEOTIDE SEQUENCE [LARGE SCALE GENOMIC DNA]</scope>
    <source>
        <strain evidence="10">OBR1</strain>
    </source>
</reference>
<dbReference type="EC" id="4.2.1.33" evidence="9"/>
<dbReference type="EMBL" id="CGIG01000001">
    <property type="protein sequence ID" value="CPR16632.1"/>
    <property type="molecule type" value="Genomic_DNA"/>
</dbReference>
<feature type="domain" description="Aconitase/3-isopropylmalate dehydratase large subunit alpha/beta/alpha" evidence="8">
    <location>
        <begin position="31"/>
        <end position="229"/>
    </location>
</feature>
<dbReference type="PANTHER" id="PTHR43822:SF2">
    <property type="entry name" value="HOMOACONITASE, MITOCHONDRIAL"/>
    <property type="match status" value="1"/>
</dbReference>
<dbReference type="NCBIfam" id="NF001614">
    <property type="entry name" value="PRK00402.1"/>
    <property type="match status" value="1"/>
</dbReference>
<dbReference type="InterPro" id="IPR036008">
    <property type="entry name" value="Aconitase_4Fe-4S_dom"/>
</dbReference>
<proteinExistence type="predicted"/>
<dbReference type="InterPro" id="IPR050067">
    <property type="entry name" value="IPM_dehydratase_rel_enz"/>
</dbReference>
<dbReference type="GO" id="GO:0046872">
    <property type="term" value="F:metal ion binding"/>
    <property type="evidence" value="ECO:0007669"/>
    <property type="project" value="UniProtKB-KW"/>
</dbReference>
<evidence type="ECO:0000256" key="7">
    <source>
        <dbReference type="ARBA" id="ARBA00023239"/>
    </source>
</evidence>